<organism evidence="1 2">
    <name type="scientific">Campylobacter hominis (strain ATCC BAA-381 / DSM 21671 / CCUG 45161 / LMG 19568 / NCTC 13146 / CH001A)</name>
    <dbReference type="NCBI Taxonomy" id="360107"/>
    <lineage>
        <taxon>Bacteria</taxon>
        <taxon>Pseudomonadati</taxon>
        <taxon>Campylobacterota</taxon>
        <taxon>Epsilonproteobacteria</taxon>
        <taxon>Campylobacterales</taxon>
        <taxon>Campylobacteraceae</taxon>
        <taxon>Campylobacter</taxon>
    </lineage>
</organism>
<name>A7I1P2_CAMHC</name>
<keyword evidence="2" id="KW-1185">Reference proteome</keyword>
<accession>A7I1P2</accession>
<gene>
    <name evidence="1" type="ordered locus">CHAB381_0869</name>
</gene>
<dbReference type="STRING" id="360107.CHAB381_0869"/>
<dbReference type="EMBL" id="CP000776">
    <property type="protein sequence ID" value="ABS51126.1"/>
    <property type="molecule type" value="Genomic_DNA"/>
</dbReference>
<dbReference type="HOGENOM" id="CLU_3306330_0_0_7"/>
<dbReference type="AlphaFoldDB" id="A7I1P2"/>
<evidence type="ECO:0000313" key="2">
    <source>
        <dbReference type="Proteomes" id="UP000002407"/>
    </source>
</evidence>
<dbReference type="Proteomes" id="UP000002407">
    <property type="component" value="Chromosome"/>
</dbReference>
<proteinExistence type="predicted"/>
<dbReference type="KEGG" id="cha:CHAB381_0869"/>
<evidence type="ECO:0000313" key="1">
    <source>
        <dbReference type="EMBL" id="ABS51126.1"/>
    </source>
</evidence>
<protein>
    <submittedName>
        <fullName evidence="1">Uncharacterized protein</fullName>
    </submittedName>
</protein>
<sequence>MILCLIKIIFLKRAKQFFNFVAEIFYQKYLNSKFLYKVE</sequence>
<reference evidence="2" key="1">
    <citation type="submission" date="2007-07" db="EMBL/GenBank/DDBJ databases">
        <title>Complete genome sequence of Campylobacter hominis ATCC BAA-381, a commensal isolated from the human gastrointestinal tract.</title>
        <authorList>
            <person name="Fouts D.E."/>
            <person name="Mongodin E.F."/>
            <person name="Puiu D."/>
            <person name="Sebastian Y."/>
            <person name="Miller W.G."/>
            <person name="Mandrell R.E."/>
            <person name="Nelson K.E."/>
        </authorList>
    </citation>
    <scope>NUCLEOTIDE SEQUENCE [LARGE SCALE GENOMIC DNA]</scope>
    <source>
        <strain evidence="2">ATCC BAA-381 / LMG 19568 / NCTC 13146 / CH001A</strain>
    </source>
</reference>